<evidence type="ECO:0000313" key="1">
    <source>
        <dbReference type="EMBL" id="CAG6449208.1"/>
    </source>
</evidence>
<sequence>MVENNPFVWKRQQSEYFEIFKTLPQVTNLLTVPLLKIRLLSMNSNSYATYNILSDELSTISLRSCHLMTPSTHSKCCCFVLIRFVLGSHKSILKIMKFIKVLQKLC</sequence>
<name>A0A8D8A659_CULPI</name>
<dbReference type="AlphaFoldDB" id="A0A8D8A659"/>
<dbReference type="EMBL" id="HBUE01012613">
    <property type="protein sequence ID" value="CAG6449208.1"/>
    <property type="molecule type" value="Transcribed_RNA"/>
</dbReference>
<protein>
    <submittedName>
        <fullName evidence="1">(northern house mosquito) hypothetical protein</fullName>
    </submittedName>
</protein>
<reference evidence="1" key="1">
    <citation type="submission" date="2021-05" db="EMBL/GenBank/DDBJ databases">
        <authorList>
            <person name="Alioto T."/>
            <person name="Alioto T."/>
            <person name="Gomez Garrido J."/>
        </authorList>
    </citation>
    <scope>NUCLEOTIDE SEQUENCE</scope>
</reference>
<proteinExistence type="predicted"/>
<accession>A0A8D8A659</accession>
<organism evidence="1">
    <name type="scientific">Culex pipiens</name>
    <name type="common">House mosquito</name>
    <dbReference type="NCBI Taxonomy" id="7175"/>
    <lineage>
        <taxon>Eukaryota</taxon>
        <taxon>Metazoa</taxon>
        <taxon>Ecdysozoa</taxon>
        <taxon>Arthropoda</taxon>
        <taxon>Hexapoda</taxon>
        <taxon>Insecta</taxon>
        <taxon>Pterygota</taxon>
        <taxon>Neoptera</taxon>
        <taxon>Endopterygota</taxon>
        <taxon>Diptera</taxon>
        <taxon>Nematocera</taxon>
        <taxon>Culicoidea</taxon>
        <taxon>Culicidae</taxon>
        <taxon>Culicinae</taxon>
        <taxon>Culicini</taxon>
        <taxon>Culex</taxon>
        <taxon>Culex</taxon>
    </lineage>
</organism>